<dbReference type="InterPro" id="IPR026325">
    <property type="entry name" value="DUF932"/>
</dbReference>
<evidence type="ECO:0000313" key="1">
    <source>
        <dbReference type="EMBL" id="MFC5830378.1"/>
    </source>
</evidence>
<dbReference type="EMBL" id="JBHSPA010000054">
    <property type="protein sequence ID" value="MFC5830378.1"/>
    <property type="molecule type" value="Genomic_DNA"/>
</dbReference>
<evidence type="ECO:0000313" key="2">
    <source>
        <dbReference type="Proteomes" id="UP001596058"/>
    </source>
</evidence>
<sequence>MSAETLTWLNNNTLIGFTTKRGTAWHYRASRQGDEPNHYPGPIPVDDVKRRLFPWEPVEGTIETTYLTGDGVTRLTDPDRKAIIRPDTGRILGVFKQGFRIHEYKRWLVDHIETILDDDLSIGSAGLLKGGAVAWVQVEVPDTCTTPEGIAFRPFLSAATSLDGSLSSTYQTGAQLIVCDNTLSAALATNNAKRVKIKHSRRSLDHVADVRDALGIIHQIADGFAAEVQRLCRIEVSRKDWTTFLERHVPVPKEGGRKRTLAENKRHTLARLWDYDPRVSPWQGTAFGVVQAVNTFTHHNQTVRGAARAERNMHRMVTGGVDDLDLATLQTLEKVLNRPLLTATV</sequence>
<proteinExistence type="predicted"/>
<reference evidence="2" key="1">
    <citation type="journal article" date="2019" name="Int. J. Syst. Evol. Microbiol.">
        <title>The Global Catalogue of Microorganisms (GCM) 10K type strain sequencing project: providing services to taxonomists for standard genome sequencing and annotation.</title>
        <authorList>
            <consortium name="The Broad Institute Genomics Platform"/>
            <consortium name="The Broad Institute Genome Sequencing Center for Infectious Disease"/>
            <person name="Wu L."/>
            <person name="Ma J."/>
        </authorList>
    </citation>
    <scope>NUCLEOTIDE SEQUENCE [LARGE SCALE GENOMIC DNA]</scope>
    <source>
        <strain evidence="2">CCUG 53903</strain>
    </source>
</reference>
<comment type="caution">
    <text evidence="1">The sequence shown here is derived from an EMBL/GenBank/DDBJ whole genome shotgun (WGS) entry which is preliminary data.</text>
</comment>
<keyword evidence="2" id="KW-1185">Reference proteome</keyword>
<dbReference type="RefSeq" id="WP_379519865.1">
    <property type="nucleotide sequence ID" value="NZ_JBHSPA010000054.1"/>
</dbReference>
<protein>
    <submittedName>
        <fullName evidence="1">DUF932 domain-containing protein</fullName>
    </submittedName>
</protein>
<dbReference type="Proteomes" id="UP001596058">
    <property type="component" value="Unassembled WGS sequence"/>
</dbReference>
<dbReference type="NCBIfam" id="TIGR03299">
    <property type="entry name" value="LGT_TIGR03299"/>
    <property type="match status" value="1"/>
</dbReference>
<dbReference type="Pfam" id="PF06067">
    <property type="entry name" value="DUF932"/>
    <property type="match status" value="1"/>
</dbReference>
<gene>
    <name evidence="1" type="ORF">ACFPZ3_41535</name>
</gene>
<dbReference type="InterPro" id="IPR017686">
    <property type="entry name" value="Phg/plasmid-like_prot"/>
</dbReference>
<name>A0ABW1CZL3_9ACTN</name>
<accession>A0ABW1CZL3</accession>
<organism evidence="1 2">
    <name type="scientific">Nonomuraea insulae</name>
    <dbReference type="NCBI Taxonomy" id="1616787"/>
    <lineage>
        <taxon>Bacteria</taxon>
        <taxon>Bacillati</taxon>
        <taxon>Actinomycetota</taxon>
        <taxon>Actinomycetes</taxon>
        <taxon>Streptosporangiales</taxon>
        <taxon>Streptosporangiaceae</taxon>
        <taxon>Nonomuraea</taxon>
    </lineage>
</organism>